<proteinExistence type="predicted"/>
<feature type="compositionally biased region" description="Low complexity" evidence="1">
    <location>
        <begin position="72"/>
        <end position="84"/>
    </location>
</feature>
<sequence>MRITETDDGRILAEDGGPQTYDLLLYAGFVPHPDGTLRMILPDHLSDPEQLRALRLATDLLEAAGLDFFVDFDTTTPTAPPAADSHSAEARDTPRPLPPSAPTSITPPPSRAGRRR</sequence>
<gene>
    <name evidence="2" type="ORF">SAMN05414137_14122</name>
</gene>
<dbReference type="AlphaFoldDB" id="A0A1H8A4P5"/>
<evidence type="ECO:0000256" key="1">
    <source>
        <dbReference type="SAM" id="MobiDB-lite"/>
    </source>
</evidence>
<evidence type="ECO:0000313" key="2">
    <source>
        <dbReference type="EMBL" id="SEM65872.1"/>
    </source>
</evidence>
<keyword evidence="3" id="KW-1185">Reference proteome</keyword>
<dbReference type="Proteomes" id="UP000183015">
    <property type="component" value="Unassembled WGS sequence"/>
</dbReference>
<name>A0A1H8A4P5_STRJI</name>
<organism evidence="2 3">
    <name type="scientific">Streptacidiphilus jiangxiensis</name>
    <dbReference type="NCBI Taxonomy" id="235985"/>
    <lineage>
        <taxon>Bacteria</taxon>
        <taxon>Bacillati</taxon>
        <taxon>Actinomycetota</taxon>
        <taxon>Actinomycetes</taxon>
        <taxon>Kitasatosporales</taxon>
        <taxon>Streptomycetaceae</taxon>
        <taxon>Streptacidiphilus</taxon>
    </lineage>
</organism>
<dbReference type="EMBL" id="FOAZ01000041">
    <property type="protein sequence ID" value="SEM65872.1"/>
    <property type="molecule type" value="Genomic_DNA"/>
</dbReference>
<dbReference type="RefSeq" id="WP_042459693.1">
    <property type="nucleotide sequence ID" value="NZ_BBPN01000061.1"/>
</dbReference>
<feature type="region of interest" description="Disordered" evidence="1">
    <location>
        <begin position="72"/>
        <end position="116"/>
    </location>
</feature>
<accession>A0A1H8A4P5</accession>
<feature type="compositionally biased region" description="Pro residues" evidence="1">
    <location>
        <begin position="95"/>
        <end position="110"/>
    </location>
</feature>
<evidence type="ECO:0000313" key="3">
    <source>
        <dbReference type="Proteomes" id="UP000183015"/>
    </source>
</evidence>
<dbReference type="STRING" id="235985.SAMN05414137_14122"/>
<reference evidence="3" key="1">
    <citation type="submission" date="2016-10" db="EMBL/GenBank/DDBJ databases">
        <authorList>
            <person name="Varghese N."/>
        </authorList>
    </citation>
    <scope>NUCLEOTIDE SEQUENCE [LARGE SCALE GENOMIC DNA]</scope>
    <source>
        <strain evidence="3">DSM 45096 / BCRC 16803 / CGMCC 4.1857 / CIP 109030 / JCM 12277 / KCTC 19219 / NBRC 100920 / 33214</strain>
    </source>
</reference>
<protein>
    <submittedName>
        <fullName evidence="2">Uncharacterized protein</fullName>
    </submittedName>
</protein>